<dbReference type="Pfam" id="PF04045">
    <property type="entry name" value="P34-Arc"/>
    <property type="match status" value="1"/>
</dbReference>
<dbReference type="Gene3D" id="3.30.1460.20">
    <property type="match status" value="2"/>
</dbReference>
<protein>
    <recommendedName>
        <fullName evidence="6">Arp2/3 complex 34 kDa subunit</fullName>
    </recommendedName>
</protein>
<dbReference type="PANTHER" id="PTHR12058">
    <property type="entry name" value="ARP2/3 COMPLEX 34 KDA SUBUNIT"/>
    <property type="match status" value="1"/>
</dbReference>
<dbReference type="Proteomes" id="UP001651158">
    <property type="component" value="Unassembled WGS sequence"/>
</dbReference>
<dbReference type="InterPro" id="IPR007188">
    <property type="entry name" value="ARPC2"/>
</dbReference>
<dbReference type="SUPFAM" id="SSF69645">
    <property type="entry name" value="Arp2/3 complex subunits"/>
    <property type="match status" value="2"/>
</dbReference>
<evidence type="ECO:0000256" key="2">
    <source>
        <dbReference type="ARBA" id="ARBA00007192"/>
    </source>
</evidence>
<comment type="caution">
    <text evidence="7">The sequence shown here is derived from an EMBL/GenBank/DDBJ whole genome shotgun (WGS) entry which is preliminary data.</text>
</comment>
<evidence type="ECO:0000313" key="8">
    <source>
        <dbReference type="Proteomes" id="UP001651158"/>
    </source>
</evidence>
<comment type="similarity">
    <text evidence="2 6">Belongs to the ARPC2 family.</text>
</comment>
<organism evidence="7 8">
    <name type="scientific">Taenia crassiceps</name>
    <dbReference type="NCBI Taxonomy" id="6207"/>
    <lineage>
        <taxon>Eukaryota</taxon>
        <taxon>Metazoa</taxon>
        <taxon>Spiralia</taxon>
        <taxon>Lophotrochozoa</taxon>
        <taxon>Platyhelminthes</taxon>
        <taxon>Cestoda</taxon>
        <taxon>Eucestoda</taxon>
        <taxon>Cyclophyllidea</taxon>
        <taxon>Taeniidae</taxon>
        <taxon>Taenia</taxon>
    </lineage>
</organism>
<evidence type="ECO:0000256" key="5">
    <source>
        <dbReference type="ARBA" id="ARBA00023212"/>
    </source>
</evidence>
<keyword evidence="3 6" id="KW-0963">Cytoplasm</keyword>
<name>A0ABR4Q8B2_9CEST</name>
<comment type="function">
    <text evidence="6">Functions as actin-binding component of the Arp2/3 complex which is involved in regulation of actin polymerization and together with an activating nucleation-promoting factor (NPF) mediates the formation of branched actin networks.</text>
</comment>
<accession>A0ABR4Q8B2</accession>
<evidence type="ECO:0000256" key="3">
    <source>
        <dbReference type="ARBA" id="ARBA00022490"/>
    </source>
</evidence>
<evidence type="ECO:0000256" key="6">
    <source>
        <dbReference type="RuleBase" id="RU364015"/>
    </source>
</evidence>
<evidence type="ECO:0000256" key="4">
    <source>
        <dbReference type="ARBA" id="ARBA00023203"/>
    </source>
</evidence>
<keyword evidence="8" id="KW-1185">Reference proteome</keyword>
<dbReference type="PANTHER" id="PTHR12058:SF0">
    <property type="entry name" value="ACTIN-RELATED PROTEIN 2_3 COMPLEX SUBUNIT 2"/>
    <property type="match status" value="1"/>
</dbReference>
<keyword evidence="5 6" id="KW-0206">Cytoskeleton</keyword>
<keyword evidence="4 6" id="KW-0009">Actin-binding</keyword>
<proteinExistence type="inferred from homology"/>
<dbReference type="InterPro" id="IPR034666">
    <property type="entry name" value="ARPC2/4"/>
</dbReference>
<sequence length="344" mass="38907">MILIKPYNSSVKDLVLAQFQANIDHQKNPSCYPTVPDVVESLADFDGALYRIVQSSNSNILSVSISLSFQKEIEKYGDYMVFSSISYFFKVLVREYGSHFKRRVKSGNCVTLEFDCNHLPDDLEATAAKAALLHRNCFASVFEHFFDYQVANASSPGAKVLQGTIHFRADETMFVQAMSDRVTVIFSTQFKDPDDVVLGKVFLQGFSEVKRRYDGAPQVIYQPRDPPKELQGTDTASGENIAYITFVLSPRHVSPQFRAKTIDLIHLLRTYLHYHIKCMKANLQMRMRAKTGEFLKILNRAHPNADAVASRNYAVTESDALGIQMLRSSTSFEDLASFRTVRPI</sequence>
<comment type="subunit">
    <text evidence="6">Component of the Arp2/3 complex.</text>
</comment>
<evidence type="ECO:0000256" key="1">
    <source>
        <dbReference type="ARBA" id="ARBA00004245"/>
    </source>
</evidence>
<gene>
    <name evidence="7" type="ORF">TcWFU_005008</name>
</gene>
<reference evidence="7 8" key="1">
    <citation type="journal article" date="2022" name="Front. Cell. Infect. Microbiol.">
        <title>The Genomes of Two Strains of Taenia crassiceps the Animal Model for the Study of Human Cysticercosis.</title>
        <authorList>
            <person name="Bobes R.J."/>
            <person name="Estrada K."/>
            <person name="Rios-Valencia D.G."/>
            <person name="Calderon-Gallegos A."/>
            <person name="de la Torre P."/>
            <person name="Carrero J.C."/>
            <person name="Sanchez-Flores A."/>
            <person name="Laclette J.P."/>
        </authorList>
    </citation>
    <scope>NUCLEOTIDE SEQUENCE [LARGE SCALE GENOMIC DNA]</scope>
    <source>
        <strain evidence="7">WFUcys</strain>
    </source>
</reference>
<evidence type="ECO:0000313" key="7">
    <source>
        <dbReference type="EMBL" id="KAL5105791.1"/>
    </source>
</evidence>
<dbReference type="EMBL" id="JAKROA010000007">
    <property type="protein sequence ID" value="KAL5105791.1"/>
    <property type="molecule type" value="Genomic_DNA"/>
</dbReference>
<comment type="subcellular location">
    <subcellularLocation>
        <location evidence="1 6">Cytoplasm</location>
        <location evidence="1 6">Cytoskeleton</location>
    </subcellularLocation>
</comment>